<sequence length="96" mass="11467">MISYKKGNVDADLVFSVMKTLVERDDFEKIFIVSGDGDYYKMVRYLIDKERFGKMLFPNKRFRSSLYKRLGDKHTMYLYSVKDKIEYLKLKKEKGG</sequence>
<accession>A0A845DDR2</accession>
<comment type="caution">
    <text evidence="1">The sequence shown here is derived from an EMBL/GenBank/DDBJ whole genome shotgun (WGS) entry which is preliminary data.</text>
</comment>
<dbReference type="AlphaFoldDB" id="A0A845DDR2"/>
<gene>
    <name evidence="1" type="ORF">F4X82_00890</name>
</gene>
<reference evidence="1 2" key="1">
    <citation type="submission" date="2019-09" db="EMBL/GenBank/DDBJ databases">
        <title>Characterisation of the sponge microbiome using genome-centric metagenomics.</title>
        <authorList>
            <person name="Engelberts J.P."/>
            <person name="Robbins S.J."/>
            <person name="De Goeij J.M."/>
            <person name="Aranda M."/>
            <person name="Bell S.C."/>
            <person name="Webster N.S."/>
        </authorList>
    </citation>
    <scope>NUCLEOTIDE SEQUENCE [LARGE SCALE GENOMIC DNA]</scope>
    <source>
        <strain evidence="1">SB0662_bin_43</strain>
    </source>
</reference>
<organism evidence="1 2">
    <name type="scientific">Candidatus Spechtbacteria bacterium SB0662_bin_43</name>
    <dbReference type="NCBI Taxonomy" id="2604897"/>
    <lineage>
        <taxon>Bacteria</taxon>
        <taxon>Candidatus Spechtiibacteriota</taxon>
    </lineage>
</organism>
<evidence type="ECO:0000313" key="2">
    <source>
        <dbReference type="Proteomes" id="UP000449092"/>
    </source>
</evidence>
<dbReference type="Gene3D" id="3.40.50.1010">
    <property type="entry name" value="5'-nuclease"/>
    <property type="match status" value="1"/>
</dbReference>
<dbReference type="Proteomes" id="UP000449092">
    <property type="component" value="Unassembled WGS sequence"/>
</dbReference>
<name>A0A845DDR2_9BACT</name>
<dbReference type="EMBL" id="VXOY01000009">
    <property type="protein sequence ID" value="MYE38061.1"/>
    <property type="molecule type" value="Genomic_DNA"/>
</dbReference>
<evidence type="ECO:0000313" key="1">
    <source>
        <dbReference type="EMBL" id="MYE38061.1"/>
    </source>
</evidence>
<protein>
    <submittedName>
        <fullName evidence="1">NYN domain-containing protein</fullName>
    </submittedName>
</protein>
<proteinExistence type="predicted"/>